<dbReference type="Pfam" id="PF13279">
    <property type="entry name" value="4HBT_2"/>
    <property type="match status" value="1"/>
</dbReference>
<dbReference type="Proteomes" id="UP000214720">
    <property type="component" value="Unassembled WGS sequence"/>
</dbReference>
<dbReference type="AlphaFoldDB" id="A0A226X8F5"/>
<gene>
    <name evidence="1" type="ORF">BSU04_05025</name>
</gene>
<accession>A0A226X8F5</accession>
<proteinExistence type="predicted"/>
<sequence>MNNKDAVSARQLRSAYEGQKATPFDFEAVVSVPLELHRCTVQQGWVDYNQHMSESCYLLVFGDSSDAFFRYLGIDDDYRSGGHSIYTIETHIRYLREATLGEPLRLTLRLLDVDHKRLHIFHEMYHAGSGALLANAEQLLMHVDMQAGQAAPFSPGLLARLNVIHSAHSQDSRPVDKRRVIGINRRTPT</sequence>
<dbReference type="EMBL" id="MTHB01000031">
    <property type="protein sequence ID" value="OXC79765.1"/>
    <property type="molecule type" value="Genomic_DNA"/>
</dbReference>
<dbReference type="CDD" id="cd00586">
    <property type="entry name" value="4HBT"/>
    <property type="match status" value="1"/>
</dbReference>
<evidence type="ECO:0000313" key="2">
    <source>
        <dbReference type="Proteomes" id="UP000214720"/>
    </source>
</evidence>
<comment type="caution">
    <text evidence="1">The sequence shown here is derived from an EMBL/GenBank/DDBJ whole genome shotgun (WGS) entry which is preliminary data.</text>
</comment>
<dbReference type="SUPFAM" id="SSF54637">
    <property type="entry name" value="Thioesterase/thiol ester dehydrase-isomerase"/>
    <property type="match status" value="1"/>
</dbReference>
<reference evidence="2" key="1">
    <citation type="submission" date="2017-01" db="EMBL/GenBank/DDBJ databases">
        <title>Genome Analysis of Deinococcus marmoris KOPRI26562.</title>
        <authorList>
            <person name="Kim J.H."/>
            <person name="Oh H.-M."/>
        </authorList>
    </citation>
    <scope>NUCLEOTIDE SEQUENCE [LARGE SCALE GENOMIC DNA]</scope>
    <source>
        <strain evidence="2">PAMC 26633</strain>
    </source>
</reference>
<dbReference type="RefSeq" id="WP_089159514.1">
    <property type="nucleotide sequence ID" value="NZ_MTHB01000031.1"/>
</dbReference>
<dbReference type="OrthoDB" id="6117985at2"/>
<name>A0A226X8F5_CABSO</name>
<evidence type="ECO:0000313" key="1">
    <source>
        <dbReference type="EMBL" id="OXC79765.1"/>
    </source>
</evidence>
<organism evidence="1 2">
    <name type="scientific">Caballeronia sordidicola</name>
    <name type="common">Burkholderia sordidicola</name>
    <dbReference type="NCBI Taxonomy" id="196367"/>
    <lineage>
        <taxon>Bacteria</taxon>
        <taxon>Pseudomonadati</taxon>
        <taxon>Pseudomonadota</taxon>
        <taxon>Betaproteobacteria</taxon>
        <taxon>Burkholderiales</taxon>
        <taxon>Burkholderiaceae</taxon>
        <taxon>Caballeronia</taxon>
    </lineage>
</organism>
<protein>
    <submittedName>
        <fullName evidence="1">3-hydroxyacyl-CoA dehydrogenase</fullName>
    </submittedName>
</protein>
<dbReference type="InterPro" id="IPR029069">
    <property type="entry name" value="HotDog_dom_sf"/>
</dbReference>
<dbReference type="Gene3D" id="3.10.129.10">
    <property type="entry name" value="Hotdog Thioesterase"/>
    <property type="match status" value="1"/>
</dbReference>